<feature type="compositionally biased region" description="Basic and acidic residues" evidence="1">
    <location>
        <begin position="98"/>
        <end position="125"/>
    </location>
</feature>
<feature type="region of interest" description="Disordered" evidence="1">
    <location>
        <begin position="58"/>
        <end position="166"/>
    </location>
</feature>
<dbReference type="Proteomes" id="UP000553632">
    <property type="component" value="Unassembled WGS sequence"/>
</dbReference>
<protein>
    <submittedName>
        <fullName evidence="2">Uncharacterized protein</fullName>
    </submittedName>
</protein>
<feature type="compositionally biased region" description="Acidic residues" evidence="1">
    <location>
        <begin position="137"/>
        <end position="151"/>
    </location>
</feature>
<dbReference type="AlphaFoldDB" id="A0A7J6UFI3"/>
<feature type="compositionally biased region" description="Acidic residues" evidence="1">
    <location>
        <begin position="64"/>
        <end position="79"/>
    </location>
</feature>
<organism evidence="2 3">
    <name type="scientific">Perkinsus olseni</name>
    <name type="common">Perkinsus atlanticus</name>
    <dbReference type="NCBI Taxonomy" id="32597"/>
    <lineage>
        <taxon>Eukaryota</taxon>
        <taxon>Sar</taxon>
        <taxon>Alveolata</taxon>
        <taxon>Perkinsozoa</taxon>
        <taxon>Perkinsea</taxon>
        <taxon>Perkinsida</taxon>
        <taxon>Perkinsidae</taxon>
        <taxon>Perkinsus</taxon>
    </lineage>
</organism>
<evidence type="ECO:0000256" key="1">
    <source>
        <dbReference type="SAM" id="MobiDB-lite"/>
    </source>
</evidence>
<reference evidence="2 3" key="1">
    <citation type="submission" date="2020-04" db="EMBL/GenBank/DDBJ databases">
        <title>Perkinsus olseni comparative genomics.</title>
        <authorList>
            <person name="Bogema D.R."/>
        </authorList>
    </citation>
    <scope>NUCLEOTIDE SEQUENCE [LARGE SCALE GENOMIC DNA]</scope>
    <source>
        <strain evidence="2 3">ATCC PRA-207</strain>
    </source>
</reference>
<feature type="non-terminal residue" evidence="2">
    <location>
        <position position="1"/>
    </location>
</feature>
<proteinExistence type="predicted"/>
<evidence type="ECO:0000313" key="2">
    <source>
        <dbReference type="EMBL" id="KAF4756010.1"/>
    </source>
</evidence>
<sequence>MDTQTAVKKDDEIVVDGQTEMDDLLFAQKMAEVELRAMPSSAPLNPVAPTLLLRKEAQCRDYDDLSDDDDDDDDDDSDTEDKQPAAPQAQAAETKAPIMKEEAEKPQKAEDSLSKPAEYQKEKSMLDAVIAGSNLDVIEDDESDTADEEGETLIGSLAALEDTIPA</sequence>
<comment type="caution">
    <text evidence="2">The sequence shown here is derived from an EMBL/GenBank/DDBJ whole genome shotgun (WGS) entry which is preliminary data.</text>
</comment>
<keyword evidence="3" id="KW-1185">Reference proteome</keyword>
<dbReference type="EMBL" id="JABANO010003944">
    <property type="protein sequence ID" value="KAF4756010.1"/>
    <property type="molecule type" value="Genomic_DNA"/>
</dbReference>
<name>A0A7J6UFI3_PEROL</name>
<accession>A0A7J6UFI3</accession>
<gene>
    <name evidence="2" type="ORF">FOZ63_003320</name>
</gene>
<evidence type="ECO:0000313" key="3">
    <source>
        <dbReference type="Proteomes" id="UP000553632"/>
    </source>
</evidence>